<dbReference type="EMBL" id="SHKP01000004">
    <property type="protein sequence ID" value="RZU02714.1"/>
    <property type="molecule type" value="Genomic_DNA"/>
</dbReference>
<organism evidence="1 2">
    <name type="scientific">Rivibacter subsaxonicus</name>
    <dbReference type="NCBI Taxonomy" id="457575"/>
    <lineage>
        <taxon>Bacteria</taxon>
        <taxon>Pseudomonadati</taxon>
        <taxon>Pseudomonadota</taxon>
        <taxon>Betaproteobacteria</taxon>
        <taxon>Burkholderiales</taxon>
        <taxon>Rivibacter</taxon>
    </lineage>
</organism>
<protein>
    <submittedName>
        <fullName evidence="1">SpoIIAA-like protein</fullName>
    </submittedName>
</protein>
<dbReference type="InterPro" id="IPR021866">
    <property type="entry name" value="SpoIIAA-like"/>
</dbReference>
<dbReference type="RefSeq" id="WP_130430452.1">
    <property type="nucleotide sequence ID" value="NZ_SHKP01000004.1"/>
</dbReference>
<reference evidence="1 2" key="1">
    <citation type="submission" date="2019-02" db="EMBL/GenBank/DDBJ databases">
        <title>Genomic Encyclopedia of Type Strains, Phase IV (KMG-IV): sequencing the most valuable type-strain genomes for metagenomic binning, comparative biology and taxonomic classification.</title>
        <authorList>
            <person name="Goeker M."/>
        </authorList>
    </citation>
    <scope>NUCLEOTIDE SEQUENCE [LARGE SCALE GENOMIC DNA]</scope>
    <source>
        <strain evidence="1 2">DSM 19570</strain>
    </source>
</reference>
<dbReference type="Pfam" id="PF11964">
    <property type="entry name" value="SpoIIAA-like"/>
    <property type="match status" value="1"/>
</dbReference>
<keyword evidence="2" id="KW-1185">Reference proteome</keyword>
<proteinExistence type="predicted"/>
<comment type="caution">
    <text evidence="1">The sequence shown here is derived from an EMBL/GenBank/DDBJ whole genome shotgun (WGS) entry which is preliminary data.</text>
</comment>
<dbReference type="OrthoDB" id="9811577at2"/>
<accession>A0A4Q7W0H2</accession>
<evidence type="ECO:0000313" key="1">
    <source>
        <dbReference type="EMBL" id="RZU02714.1"/>
    </source>
</evidence>
<dbReference type="Gene3D" id="3.40.50.10600">
    <property type="entry name" value="SpoIIaa-like domains"/>
    <property type="match status" value="1"/>
</dbReference>
<name>A0A4Q7W0H2_9BURK</name>
<gene>
    <name evidence="1" type="ORF">EV670_0743</name>
</gene>
<sequence length="122" mass="13606">MIEHTLDRAHSVLYLRPISALEQADFEQLAKSVDPYIEETGGLAGLIIEAPKFPGWESFGAMAAHFRFVRDHHRRIRKIALVTDSALGNVAERLASHFVAAEIRHFASGELDAARQWVTSTP</sequence>
<evidence type="ECO:0000313" key="2">
    <source>
        <dbReference type="Proteomes" id="UP000293671"/>
    </source>
</evidence>
<dbReference type="AlphaFoldDB" id="A0A4Q7W0H2"/>
<dbReference type="SUPFAM" id="SSF52091">
    <property type="entry name" value="SpoIIaa-like"/>
    <property type="match status" value="1"/>
</dbReference>
<dbReference type="Proteomes" id="UP000293671">
    <property type="component" value="Unassembled WGS sequence"/>
</dbReference>
<dbReference type="InterPro" id="IPR036513">
    <property type="entry name" value="STAS_dom_sf"/>
</dbReference>
<dbReference type="InterPro" id="IPR038396">
    <property type="entry name" value="SpoIIAA-like_sf"/>
</dbReference>